<dbReference type="InterPro" id="IPR029016">
    <property type="entry name" value="GAF-like_dom_sf"/>
</dbReference>
<keyword evidence="3" id="KW-0597">Phosphoprotein</keyword>
<accession>A0A1K1PIG3</accession>
<dbReference type="EC" id="2.7.13.3" evidence="2"/>
<feature type="domain" description="Histidine kinase" evidence="5">
    <location>
        <begin position="188"/>
        <end position="400"/>
    </location>
</feature>
<reference evidence="7" key="1">
    <citation type="submission" date="2016-11" db="EMBL/GenBank/DDBJ databases">
        <authorList>
            <person name="Varghese N."/>
            <person name="Submissions S."/>
        </authorList>
    </citation>
    <scope>NUCLEOTIDE SEQUENCE [LARGE SCALE GENOMIC DNA]</scope>
    <source>
        <strain evidence="7">DSM 24786</strain>
    </source>
</reference>
<evidence type="ECO:0000313" key="6">
    <source>
        <dbReference type="EMBL" id="SFW47407.1"/>
    </source>
</evidence>
<feature type="coiled-coil region" evidence="4">
    <location>
        <begin position="151"/>
        <end position="185"/>
    </location>
</feature>
<dbReference type="SMART" id="SM00065">
    <property type="entry name" value="GAF"/>
    <property type="match status" value="1"/>
</dbReference>
<dbReference type="SMART" id="SM00388">
    <property type="entry name" value="HisKA"/>
    <property type="match status" value="1"/>
</dbReference>
<dbReference type="STRING" id="76595.SAMN05660313_01914"/>
<dbReference type="InterPro" id="IPR003594">
    <property type="entry name" value="HATPase_dom"/>
</dbReference>
<dbReference type="InterPro" id="IPR036890">
    <property type="entry name" value="HATPase_C_sf"/>
</dbReference>
<dbReference type="InterPro" id="IPR004358">
    <property type="entry name" value="Sig_transdc_His_kin-like_C"/>
</dbReference>
<dbReference type="InterPro" id="IPR003018">
    <property type="entry name" value="GAF"/>
</dbReference>
<evidence type="ECO:0000259" key="5">
    <source>
        <dbReference type="PROSITE" id="PS50109"/>
    </source>
</evidence>
<dbReference type="Gene3D" id="3.30.450.40">
    <property type="match status" value="1"/>
</dbReference>
<dbReference type="SUPFAM" id="SSF55874">
    <property type="entry name" value="ATPase domain of HSP90 chaperone/DNA topoisomerase II/histidine kinase"/>
    <property type="match status" value="1"/>
</dbReference>
<dbReference type="PANTHER" id="PTHR43102:SF2">
    <property type="entry name" value="GAF DOMAIN-CONTAINING PROTEIN"/>
    <property type="match status" value="1"/>
</dbReference>
<dbReference type="CDD" id="cd00082">
    <property type="entry name" value="HisKA"/>
    <property type="match status" value="1"/>
</dbReference>
<dbReference type="OrthoDB" id="9811889at2"/>
<evidence type="ECO:0000256" key="4">
    <source>
        <dbReference type="SAM" id="Coils"/>
    </source>
</evidence>
<dbReference type="GO" id="GO:0000155">
    <property type="term" value="F:phosphorelay sensor kinase activity"/>
    <property type="evidence" value="ECO:0007669"/>
    <property type="project" value="InterPro"/>
</dbReference>
<keyword evidence="6" id="KW-0418">Kinase</keyword>
<dbReference type="SUPFAM" id="SSF55781">
    <property type="entry name" value="GAF domain-like"/>
    <property type="match status" value="1"/>
</dbReference>
<dbReference type="Proteomes" id="UP000183257">
    <property type="component" value="Unassembled WGS sequence"/>
</dbReference>
<evidence type="ECO:0000313" key="7">
    <source>
        <dbReference type="Proteomes" id="UP000183257"/>
    </source>
</evidence>
<name>A0A1K1PIG3_9FLAO</name>
<gene>
    <name evidence="6" type="ORF">SAMN05660313_01914</name>
</gene>
<dbReference type="Pfam" id="PF01590">
    <property type="entry name" value="GAF"/>
    <property type="match status" value="1"/>
</dbReference>
<dbReference type="CDD" id="cd00075">
    <property type="entry name" value="HATPase"/>
    <property type="match status" value="1"/>
</dbReference>
<dbReference type="Pfam" id="PF00512">
    <property type="entry name" value="HisKA"/>
    <property type="match status" value="1"/>
</dbReference>
<keyword evidence="7" id="KW-1185">Reference proteome</keyword>
<dbReference type="EMBL" id="FPIY01000002">
    <property type="protein sequence ID" value="SFW47407.1"/>
    <property type="molecule type" value="Genomic_DNA"/>
</dbReference>
<evidence type="ECO:0000256" key="3">
    <source>
        <dbReference type="ARBA" id="ARBA00022553"/>
    </source>
</evidence>
<dbReference type="Gene3D" id="3.30.565.10">
    <property type="entry name" value="Histidine kinase-like ATPase, C-terminal domain"/>
    <property type="match status" value="1"/>
</dbReference>
<keyword evidence="6" id="KW-0808">Transferase</keyword>
<dbReference type="InterPro" id="IPR005467">
    <property type="entry name" value="His_kinase_dom"/>
</dbReference>
<dbReference type="PRINTS" id="PR00344">
    <property type="entry name" value="BCTRLSENSOR"/>
</dbReference>
<dbReference type="AlphaFoldDB" id="A0A1K1PIG3"/>
<keyword evidence="4" id="KW-0175">Coiled coil</keyword>
<comment type="catalytic activity">
    <reaction evidence="1">
        <text>ATP + protein L-histidine = ADP + protein N-phospho-L-histidine.</text>
        <dbReference type="EC" id="2.7.13.3"/>
    </reaction>
</comment>
<dbReference type="RefSeq" id="WP_072303544.1">
    <property type="nucleotide sequence ID" value="NZ_FPIY01000002.1"/>
</dbReference>
<dbReference type="Gene3D" id="1.10.287.130">
    <property type="match status" value="1"/>
</dbReference>
<dbReference type="PANTHER" id="PTHR43102">
    <property type="entry name" value="SLR1143 PROTEIN"/>
    <property type="match status" value="1"/>
</dbReference>
<dbReference type="InterPro" id="IPR003661">
    <property type="entry name" value="HisK_dim/P_dom"/>
</dbReference>
<dbReference type="SMART" id="SM00387">
    <property type="entry name" value="HATPase_c"/>
    <property type="match status" value="1"/>
</dbReference>
<protein>
    <recommendedName>
        <fullName evidence="2">histidine kinase</fullName>
        <ecNumber evidence="2">2.7.13.3</ecNumber>
    </recommendedName>
</protein>
<proteinExistence type="predicted"/>
<organism evidence="6 7">
    <name type="scientific">Cellulophaga fucicola</name>
    <dbReference type="NCBI Taxonomy" id="76595"/>
    <lineage>
        <taxon>Bacteria</taxon>
        <taxon>Pseudomonadati</taxon>
        <taxon>Bacteroidota</taxon>
        <taxon>Flavobacteriia</taxon>
        <taxon>Flavobacteriales</taxon>
        <taxon>Flavobacteriaceae</taxon>
        <taxon>Cellulophaga</taxon>
    </lineage>
</organism>
<dbReference type="SUPFAM" id="SSF47384">
    <property type="entry name" value="Homodimeric domain of signal transducing histidine kinase"/>
    <property type="match status" value="1"/>
</dbReference>
<dbReference type="InterPro" id="IPR036097">
    <property type="entry name" value="HisK_dim/P_sf"/>
</dbReference>
<dbReference type="PROSITE" id="PS50109">
    <property type="entry name" value="HIS_KIN"/>
    <property type="match status" value="1"/>
</dbReference>
<dbReference type="Pfam" id="PF02518">
    <property type="entry name" value="HATPase_c"/>
    <property type="match status" value="1"/>
</dbReference>
<evidence type="ECO:0000256" key="1">
    <source>
        <dbReference type="ARBA" id="ARBA00000085"/>
    </source>
</evidence>
<sequence length="400" mass="44772">MIAPKEHINEKERLESLNSFSVLDSLPESDYDDITAIAAEICNMPIAMISLIDKDRQWFKSSIGVDVSETERAVSFCGHAINNKDKPFMVNDTRLDERFYDNPLVTGESNIVFYAGVPFVTEDGFPLGTLCVADQKPNTLTDHQIKSLTALSNQVMNLLNLRKSKKRLKEELAKQEDKNLDLERFAFIAAHDLKSPLNNVSSLTSLFLEMYDSKIDEEGKQILKMIVDSSDKLKGLIEGLLDYSRSDTILSKSKVDIKVADVKNTISSMFSFEKNIDFTLKSTLTDLTVNQTALDQILINLVTNAIKYSDKEQIKIELGVSSTDTHYQFYVLDNGPGIPLEKQDQIFKIFEVNANQDKYGVRGNGIGLATVKKIVEKSGGTIKVTSEVHEGAKFSFSLKK</sequence>
<evidence type="ECO:0000256" key="2">
    <source>
        <dbReference type="ARBA" id="ARBA00012438"/>
    </source>
</evidence>